<dbReference type="InterPro" id="IPR041094">
    <property type="entry name" value="Brr2_helicase_PWI"/>
</dbReference>
<dbReference type="Pfam" id="PF18149">
    <property type="entry name" value="Helicase_PWI"/>
    <property type="match status" value="1"/>
</dbReference>
<comment type="caution">
    <text evidence="3">The sequence shown here is derived from an EMBL/GenBank/DDBJ whole genome shotgun (WGS) entry which is preliminary data.</text>
</comment>
<sequence>MAGDCVEAESLHGKIDPKNFGDRVSRSTLPEKLQKRKGERFVCDSTMQNTNKSRIQEESSVLNWMEAEEGGVYKPKTKETKSAYEAMLSLIQQQLCGQPLNIVRNMIDSDKKKMEIEKVLNERISNQVFDKFVSIGRFITDYQCDRGDDEALYDVDVGVAVDFEDNEDEEESDFDEVPDDDEEDDDDYVQLEANDVAGMGSGIDADEGMTLNVRNIDAYWLQRKISEAYEQQQIDLRQSQKLAEDVFKILAQGGDDREVETNLLVHLQYEEFNLIQYLMRNRLKVVWCTLLARAEDQEKRIKIEQEMLELGPEHAAILEQLHATTRETTKERQKNLEKS</sequence>
<dbReference type="EMBL" id="AYRZ02000039">
    <property type="protein sequence ID" value="PHT63300.1"/>
    <property type="molecule type" value="Genomic_DNA"/>
</dbReference>
<keyword evidence="4" id="KW-1185">Reference proteome</keyword>
<dbReference type="OMA" id="RDTHEAT"/>
<proteinExistence type="predicted"/>
<reference evidence="3 4" key="2">
    <citation type="journal article" date="2017" name="Genome Biol.">
        <title>New reference genome sequences of hot pepper reveal the massive evolution of plant disease-resistance genes by retroduplication.</title>
        <authorList>
            <person name="Kim S."/>
            <person name="Park J."/>
            <person name="Yeom S.I."/>
            <person name="Kim Y.M."/>
            <person name="Seo E."/>
            <person name="Kim K.T."/>
            <person name="Kim M.S."/>
            <person name="Lee J.M."/>
            <person name="Cheong K."/>
            <person name="Shin H.S."/>
            <person name="Kim S.B."/>
            <person name="Han K."/>
            <person name="Lee J."/>
            <person name="Park M."/>
            <person name="Lee H.A."/>
            <person name="Lee H.Y."/>
            <person name="Lee Y."/>
            <person name="Oh S."/>
            <person name="Lee J.H."/>
            <person name="Choi E."/>
            <person name="Choi E."/>
            <person name="Lee S.E."/>
            <person name="Jeon J."/>
            <person name="Kim H."/>
            <person name="Choi G."/>
            <person name="Song H."/>
            <person name="Lee J."/>
            <person name="Lee S.C."/>
            <person name="Kwon J.K."/>
            <person name="Lee H.Y."/>
            <person name="Koo N."/>
            <person name="Hong Y."/>
            <person name="Kim R.W."/>
            <person name="Kang W.H."/>
            <person name="Huh J.H."/>
            <person name="Kang B.C."/>
            <person name="Yang T.J."/>
            <person name="Lee Y.H."/>
            <person name="Bennetzen J.L."/>
            <person name="Choi D."/>
        </authorList>
    </citation>
    <scope>NUCLEOTIDE SEQUENCE [LARGE SCALE GENOMIC DNA]</scope>
    <source>
        <strain evidence="4">cv. CM334</strain>
    </source>
</reference>
<dbReference type="SMR" id="A0A2G2Y0P6"/>
<evidence type="ECO:0000313" key="3">
    <source>
        <dbReference type="EMBL" id="PHT63300.1"/>
    </source>
</evidence>
<gene>
    <name evidence="3" type="ORF">T459_32877</name>
</gene>
<reference evidence="3 4" key="1">
    <citation type="journal article" date="2014" name="Nat. Genet.">
        <title>Genome sequence of the hot pepper provides insights into the evolution of pungency in Capsicum species.</title>
        <authorList>
            <person name="Kim S."/>
            <person name="Park M."/>
            <person name="Yeom S.I."/>
            <person name="Kim Y.M."/>
            <person name="Lee J.M."/>
            <person name="Lee H.A."/>
            <person name="Seo E."/>
            <person name="Choi J."/>
            <person name="Cheong K."/>
            <person name="Kim K.T."/>
            <person name="Jung K."/>
            <person name="Lee G.W."/>
            <person name="Oh S.K."/>
            <person name="Bae C."/>
            <person name="Kim S.B."/>
            <person name="Lee H.Y."/>
            <person name="Kim S.Y."/>
            <person name="Kim M.S."/>
            <person name="Kang B.C."/>
            <person name="Jo Y.D."/>
            <person name="Yang H.B."/>
            <person name="Jeong H.J."/>
            <person name="Kang W.H."/>
            <person name="Kwon J.K."/>
            <person name="Shin C."/>
            <person name="Lim J.Y."/>
            <person name="Park J.H."/>
            <person name="Huh J.H."/>
            <person name="Kim J.S."/>
            <person name="Kim B.D."/>
            <person name="Cohen O."/>
            <person name="Paran I."/>
            <person name="Suh M.C."/>
            <person name="Lee S.B."/>
            <person name="Kim Y.K."/>
            <person name="Shin Y."/>
            <person name="Noh S.J."/>
            <person name="Park J."/>
            <person name="Seo Y.S."/>
            <person name="Kwon S.Y."/>
            <person name="Kim H.A."/>
            <person name="Park J.M."/>
            <person name="Kim H.J."/>
            <person name="Choi S.B."/>
            <person name="Bosland P.W."/>
            <person name="Reeves G."/>
            <person name="Jo S.H."/>
            <person name="Lee B.W."/>
            <person name="Cho H.T."/>
            <person name="Choi H.S."/>
            <person name="Lee M.S."/>
            <person name="Yu Y."/>
            <person name="Do Choi Y."/>
            <person name="Park B.S."/>
            <person name="van Deynze A."/>
            <person name="Ashrafi H."/>
            <person name="Hill T."/>
            <person name="Kim W.T."/>
            <person name="Pai H.S."/>
            <person name="Ahn H.K."/>
            <person name="Yeam I."/>
            <person name="Giovannoni J.J."/>
            <person name="Rose J.K."/>
            <person name="Sorensen I."/>
            <person name="Lee S.J."/>
            <person name="Kim R.W."/>
            <person name="Choi I.Y."/>
            <person name="Choi B.S."/>
            <person name="Lim J.S."/>
            <person name="Lee Y.H."/>
            <person name="Choi D."/>
        </authorList>
    </citation>
    <scope>NUCLEOTIDE SEQUENCE [LARGE SCALE GENOMIC DNA]</scope>
    <source>
        <strain evidence="4">cv. CM334</strain>
    </source>
</reference>
<accession>A0A2G2Y0P6</accession>
<protein>
    <recommendedName>
        <fullName evidence="2">Brr2 N-terminal helicase PWI domain-containing protein</fullName>
    </recommendedName>
</protein>
<dbReference type="AlphaFoldDB" id="A0A2G2Y0P6"/>
<dbReference type="STRING" id="4072.A0A2G2Y0P6"/>
<feature type="region of interest" description="Disordered" evidence="1">
    <location>
        <begin position="164"/>
        <end position="185"/>
    </location>
</feature>
<feature type="domain" description="Brr2 N-terminal helicase PWI" evidence="2">
    <location>
        <begin position="210"/>
        <end position="321"/>
    </location>
</feature>
<evidence type="ECO:0000259" key="2">
    <source>
        <dbReference type="Pfam" id="PF18149"/>
    </source>
</evidence>
<organism evidence="3 4">
    <name type="scientific">Capsicum annuum</name>
    <name type="common">Capsicum pepper</name>
    <dbReference type="NCBI Taxonomy" id="4072"/>
    <lineage>
        <taxon>Eukaryota</taxon>
        <taxon>Viridiplantae</taxon>
        <taxon>Streptophyta</taxon>
        <taxon>Embryophyta</taxon>
        <taxon>Tracheophyta</taxon>
        <taxon>Spermatophyta</taxon>
        <taxon>Magnoliopsida</taxon>
        <taxon>eudicotyledons</taxon>
        <taxon>Gunneridae</taxon>
        <taxon>Pentapetalae</taxon>
        <taxon>asterids</taxon>
        <taxon>lamiids</taxon>
        <taxon>Solanales</taxon>
        <taxon>Solanaceae</taxon>
        <taxon>Solanoideae</taxon>
        <taxon>Capsiceae</taxon>
        <taxon>Capsicum</taxon>
    </lineage>
</organism>
<evidence type="ECO:0000256" key="1">
    <source>
        <dbReference type="SAM" id="MobiDB-lite"/>
    </source>
</evidence>
<evidence type="ECO:0000313" key="4">
    <source>
        <dbReference type="Proteomes" id="UP000222542"/>
    </source>
</evidence>
<dbReference type="Proteomes" id="UP000222542">
    <property type="component" value="Unassembled WGS sequence"/>
</dbReference>
<name>A0A2G2Y0P6_CAPAN</name>
<dbReference type="Gramene" id="PHT63300">
    <property type="protein sequence ID" value="PHT63300"/>
    <property type="gene ID" value="T459_32877"/>
</dbReference>